<dbReference type="VEuPathDB" id="AmoebaDB:NAEGRDRAFT_70860"/>
<reference evidence="2 3" key="1">
    <citation type="journal article" date="2010" name="Cell">
        <title>The genome of Naegleria gruberi illuminates early eukaryotic versatility.</title>
        <authorList>
            <person name="Fritz-Laylin L.K."/>
            <person name="Prochnik S.E."/>
            <person name="Ginger M.L."/>
            <person name="Dacks J.B."/>
            <person name="Carpenter M.L."/>
            <person name="Field M.C."/>
            <person name="Kuo A."/>
            <person name="Paredez A."/>
            <person name="Chapman J."/>
            <person name="Pham J."/>
            <person name="Shu S."/>
            <person name="Neupane R."/>
            <person name="Cipriano M."/>
            <person name="Mancuso J."/>
            <person name="Tu H."/>
            <person name="Salamov A."/>
            <person name="Lindquist E."/>
            <person name="Shapiro H."/>
            <person name="Lucas S."/>
            <person name="Grigoriev I.V."/>
            <person name="Cande W.Z."/>
            <person name="Fulton C."/>
            <person name="Rokhsar D.S."/>
            <person name="Dawson S.C."/>
        </authorList>
    </citation>
    <scope>NUCLEOTIDE SEQUENCE [LARGE SCALE GENOMIC DNA]</scope>
    <source>
        <strain evidence="2 3">NEG-M</strain>
    </source>
</reference>
<organism evidence="3">
    <name type="scientific">Naegleria gruberi</name>
    <name type="common">Amoeba</name>
    <dbReference type="NCBI Taxonomy" id="5762"/>
    <lineage>
        <taxon>Eukaryota</taxon>
        <taxon>Discoba</taxon>
        <taxon>Heterolobosea</taxon>
        <taxon>Tetramitia</taxon>
        <taxon>Eutetramitia</taxon>
        <taxon>Vahlkampfiidae</taxon>
        <taxon>Naegleria</taxon>
    </lineage>
</organism>
<feature type="region of interest" description="Disordered" evidence="1">
    <location>
        <begin position="238"/>
        <end position="259"/>
    </location>
</feature>
<evidence type="ECO:0000313" key="2">
    <source>
        <dbReference type="EMBL" id="EFC41125.1"/>
    </source>
</evidence>
<gene>
    <name evidence="2" type="ORF">NAEGRDRAFT_70860</name>
</gene>
<keyword evidence="3" id="KW-1185">Reference proteome</keyword>
<dbReference type="OrthoDB" id="15710at2759"/>
<evidence type="ECO:0000256" key="1">
    <source>
        <dbReference type="SAM" id="MobiDB-lite"/>
    </source>
</evidence>
<feature type="region of interest" description="Disordered" evidence="1">
    <location>
        <begin position="136"/>
        <end position="157"/>
    </location>
</feature>
<dbReference type="GeneID" id="8851087"/>
<protein>
    <submittedName>
        <fullName evidence="2">Predicted protein</fullName>
    </submittedName>
</protein>
<dbReference type="Proteomes" id="UP000006671">
    <property type="component" value="Unassembled WGS sequence"/>
</dbReference>
<dbReference type="OMA" id="VIEGSWR"/>
<feature type="compositionally biased region" description="Acidic residues" evidence="1">
    <location>
        <begin position="248"/>
        <end position="259"/>
    </location>
</feature>
<dbReference type="EMBL" id="GG738887">
    <property type="protein sequence ID" value="EFC41125.1"/>
    <property type="molecule type" value="Genomic_DNA"/>
</dbReference>
<dbReference type="KEGG" id="ngr:NAEGRDRAFT_70860"/>
<dbReference type="InParanoid" id="D2VPH3"/>
<evidence type="ECO:0000313" key="3">
    <source>
        <dbReference type="Proteomes" id="UP000006671"/>
    </source>
</evidence>
<dbReference type="AlphaFoldDB" id="D2VPH3"/>
<proteinExistence type="predicted"/>
<name>D2VPH3_NAEGR</name>
<dbReference type="eggNOG" id="ENOG502SC52">
    <property type="taxonomic scope" value="Eukaryota"/>
</dbReference>
<dbReference type="RefSeq" id="XP_002673869.1">
    <property type="nucleotide sequence ID" value="XM_002673823.1"/>
</dbReference>
<accession>D2VPH3</accession>
<sequence>MGFLTEMIGFIAISNWGNLFRTFGGSAFSFHSTKMFVYGKYVRVIEYPFGDMRTIRLNLNSYEHLRKRIAESHGLDNESIQQVYKYEENWWTEKINDNEDVRSLREYHILLWSRSTGQIPSRNVNLKEIPDEINQEAENEVVSTSTSGEVEKKSETYSSHDKTVSALSLIHSLRKKDSFTDDEYQILTELILQHDPYILSLHSNFKDDEDSFVIYAKRKVIDYTVGFHAISLPQNLRQKKNVQRDDKDKDEENDLNAVY</sequence>